<reference evidence="2 3" key="1">
    <citation type="submission" date="2016-10" db="EMBL/GenBank/DDBJ databases">
        <authorList>
            <person name="de Groot N.N."/>
        </authorList>
    </citation>
    <scope>NUCLEOTIDE SEQUENCE [LARGE SCALE GENOMIC DNA]</scope>
    <source>
        <strain evidence="2 3">DSM 17813</strain>
    </source>
</reference>
<name>A0A1G9S9S3_9BACT</name>
<accession>A0A1G9S9S3</accession>
<dbReference type="STRING" id="392333.SAMN05660860_02289"/>
<keyword evidence="1" id="KW-0812">Transmembrane</keyword>
<dbReference type="AlphaFoldDB" id="A0A1G9S9S3"/>
<keyword evidence="1" id="KW-0472">Membrane</keyword>
<keyword evidence="1" id="KW-1133">Transmembrane helix</keyword>
<gene>
    <name evidence="2" type="ORF">SAMN05660860_02289</name>
</gene>
<dbReference type="EMBL" id="FNGU01000005">
    <property type="protein sequence ID" value="SDM32152.1"/>
    <property type="molecule type" value="Genomic_DNA"/>
</dbReference>
<dbReference type="RefSeq" id="WP_153304553.1">
    <property type="nucleotide sequence ID" value="NZ_FNGU01000005.1"/>
</dbReference>
<proteinExistence type="predicted"/>
<evidence type="ECO:0000313" key="3">
    <source>
        <dbReference type="Proteomes" id="UP000182146"/>
    </source>
</evidence>
<evidence type="ECO:0000313" key="2">
    <source>
        <dbReference type="EMBL" id="SDM32152.1"/>
    </source>
</evidence>
<evidence type="ECO:0000256" key="1">
    <source>
        <dbReference type="SAM" id="Phobius"/>
    </source>
</evidence>
<sequence>MYGVGILFSELAHETGGSMLDRILPVFLVAIAIAAVAVIYFALRKDKAGSSEDSPHED</sequence>
<protein>
    <submittedName>
        <fullName evidence="2">Uncharacterized protein</fullName>
    </submittedName>
</protein>
<feature type="transmembrane region" description="Helical" evidence="1">
    <location>
        <begin position="23"/>
        <end position="43"/>
    </location>
</feature>
<dbReference type="Proteomes" id="UP000182146">
    <property type="component" value="Unassembled WGS sequence"/>
</dbReference>
<organism evidence="2 3">
    <name type="scientific">Geoalkalibacter ferrihydriticus</name>
    <dbReference type="NCBI Taxonomy" id="392333"/>
    <lineage>
        <taxon>Bacteria</taxon>
        <taxon>Pseudomonadati</taxon>
        <taxon>Thermodesulfobacteriota</taxon>
        <taxon>Desulfuromonadia</taxon>
        <taxon>Desulfuromonadales</taxon>
        <taxon>Geoalkalibacteraceae</taxon>
        <taxon>Geoalkalibacter</taxon>
    </lineage>
</organism>